<evidence type="ECO:0000313" key="3">
    <source>
        <dbReference type="Proteomes" id="UP000316882"/>
    </source>
</evidence>
<dbReference type="Gene3D" id="3.30.420.40">
    <property type="match status" value="2"/>
</dbReference>
<dbReference type="EMBL" id="BJMH01000001">
    <property type="protein sequence ID" value="GEB30588.1"/>
    <property type="molecule type" value="Genomic_DNA"/>
</dbReference>
<feature type="domain" description="ATPase BadF/BadG/BcrA/BcrD type" evidence="1">
    <location>
        <begin position="11"/>
        <end position="298"/>
    </location>
</feature>
<evidence type="ECO:0000259" key="1">
    <source>
        <dbReference type="Pfam" id="PF01869"/>
    </source>
</evidence>
<dbReference type="Pfam" id="PF01869">
    <property type="entry name" value="BcrAD_BadFG"/>
    <property type="match status" value="1"/>
</dbReference>
<dbReference type="InterPro" id="IPR043129">
    <property type="entry name" value="ATPase_NBD"/>
</dbReference>
<gene>
    <name evidence="2" type="ORF">BPA01_01680</name>
</gene>
<dbReference type="PANTHER" id="PTHR43190:SF3">
    <property type="entry name" value="N-ACETYL-D-GLUCOSAMINE KINASE"/>
    <property type="match status" value="1"/>
</dbReference>
<dbReference type="AlphaFoldDB" id="A0A4Y3PH94"/>
<dbReference type="SUPFAM" id="SSF53067">
    <property type="entry name" value="Actin-like ATPase domain"/>
    <property type="match status" value="2"/>
</dbReference>
<evidence type="ECO:0000313" key="2">
    <source>
        <dbReference type="EMBL" id="GEB30588.1"/>
    </source>
</evidence>
<dbReference type="InterPro" id="IPR052519">
    <property type="entry name" value="Euk-type_GlcNAc_Kinase"/>
</dbReference>
<keyword evidence="2" id="KW-0808">Transferase</keyword>
<accession>A0A4Y3PH94</accession>
<dbReference type="CDD" id="cd24007">
    <property type="entry name" value="ASKHA_NBD_eukNAGK-like"/>
    <property type="match status" value="1"/>
</dbReference>
<dbReference type="InterPro" id="IPR002731">
    <property type="entry name" value="ATPase_BadF"/>
</dbReference>
<protein>
    <submittedName>
        <fullName evidence="2">N-acetylglucosamine kinase</fullName>
    </submittedName>
</protein>
<dbReference type="GO" id="GO:0016301">
    <property type="term" value="F:kinase activity"/>
    <property type="evidence" value="ECO:0007669"/>
    <property type="project" value="UniProtKB-KW"/>
</dbReference>
<keyword evidence="2" id="KW-0418">Kinase</keyword>
<proteinExistence type="predicted"/>
<dbReference type="PANTHER" id="PTHR43190">
    <property type="entry name" value="N-ACETYL-D-GLUCOSAMINE KINASE"/>
    <property type="match status" value="1"/>
</dbReference>
<keyword evidence="3" id="KW-1185">Reference proteome</keyword>
<name>A0A4Y3PH94_BREPA</name>
<organism evidence="2 3">
    <name type="scientific">Brevibacillus parabrevis</name>
    <dbReference type="NCBI Taxonomy" id="54914"/>
    <lineage>
        <taxon>Bacteria</taxon>
        <taxon>Bacillati</taxon>
        <taxon>Bacillota</taxon>
        <taxon>Bacilli</taxon>
        <taxon>Bacillales</taxon>
        <taxon>Paenibacillaceae</taxon>
        <taxon>Brevibacillus</taxon>
    </lineage>
</organism>
<dbReference type="RefSeq" id="WP_122962873.1">
    <property type="nucleotide sequence ID" value="NZ_BJMH01000001.1"/>
</dbReference>
<comment type="caution">
    <text evidence="2">The sequence shown here is derived from an EMBL/GenBank/DDBJ whole genome shotgun (WGS) entry which is preliminary data.</text>
</comment>
<dbReference type="STRING" id="54914.AV540_15955"/>
<reference evidence="2 3" key="1">
    <citation type="submission" date="2019-06" db="EMBL/GenBank/DDBJ databases">
        <title>Whole genome shotgun sequence of Brevibacillus parabrevis NBRC 12334.</title>
        <authorList>
            <person name="Hosoyama A."/>
            <person name="Uohara A."/>
            <person name="Ohji S."/>
            <person name="Ichikawa N."/>
        </authorList>
    </citation>
    <scope>NUCLEOTIDE SEQUENCE [LARGE SCALE GENOMIC DNA]</scope>
    <source>
        <strain evidence="2 3">NBRC 12334</strain>
    </source>
</reference>
<dbReference type="Proteomes" id="UP000316882">
    <property type="component" value="Unassembled WGS sequence"/>
</dbReference>
<sequence>MLSNDEKKWFIGIDGGGTKTKAAICDERGQVQTIATGDSSNPLSRPWAEVEATLKQLVTTVCQEARIRDEEVSGLFIGLGGADRPFVREKIDAAFAEAWQERLFFDNDVIPALYSGTWGQPGIVLISGTGSIACALTSEGVRHRVGGWGYLLGDEGSGFDLGKKAAAAVLRAHDGRGEPTVLTELFLAHYHVSSPEELIAFIYGDDNPRMQLARASELVEQAARQKDRLANGLIREAAAALCELAHTCLKKTQEALPVVLAGGVLAQDTLVRQRVLAEASFPVVIPEVSPVIGALVAAMTRAGHRVDESVAEQLRESGTALEKR</sequence>